<dbReference type="Pfam" id="PF13710">
    <property type="entry name" value="ACT_5"/>
    <property type="match status" value="1"/>
</dbReference>
<comment type="caution">
    <text evidence="1">The sequence shown here is derived from an EMBL/GenBank/DDBJ whole genome shotgun (WGS) entry which is preliminary data.</text>
</comment>
<gene>
    <name evidence="1" type="primary">ilvM</name>
    <name evidence="1" type="ORF">EOE67_15420</name>
</gene>
<evidence type="ECO:0000313" key="1">
    <source>
        <dbReference type="EMBL" id="RVU34469.1"/>
    </source>
</evidence>
<dbReference type="OrthoDB" id="6198158at2"/>
<sequence>MSTQHTLTIQTGLEVVAVERLLQVTRYRGFQLCGLEMKPLADNNGLLVTLNILSDKPISLLTAQLNKLYDVQHLELHAPATAALRA</sequence>
<dbReference type="SUPFAM" id="SSF55021">
    <property type="entry name" value="ACT-like"/>
    <property type="match status" value="1"/>
</dbReference>
<dbReference type="GO" id="GO:0003984">
    <property type="term" value="F:acetolactate synthase activity"/>
    <property type="evidence" value="ECO:0007669"/>
    <property type="project" value="UniProtKB-EC"/>
</dbReference>
<dbReference type="InterPro" id="IPR045865">
    <property type="entry name" value="ACT-like_dom_sf"/>
</dbReference>
<keyword evidence="1" id="KW-0808">Transferase</keyword>
<evidence type="ECO:0000313" key="2">
    <source>
        <dbReference type="Proteomes" id="UP000283077"/>
    </source>
</evidence>
<reference evidence="1 2" key="1">
    <citation type="submission" date="2019-01" db="EMBL/GenBank/DDBJ databases">
        <authorList>
            <person name="Chen W.-M."/>
        </authorList>
    </citation>
    <scope>NUCLEOTIDE SEQUENCE [LARGE SCALE GENOMIC DNA]</scope>
    <source>
        <strain evidence="1 2">KYPC3</strain>
    </source>
</reference>
<dbReference type="EC" id="2.2.1.6" evidence="1"/>
<keyword evidence="2" id="KW-1185">Reference proteome</keyword>
<dbReference type="EMBL" id="SACS01000018">
    <property type="protein sequence ID" value="RVU34469.1"/>
    <property type="molecule type" value="Genomic_DNA"/>
</dbReference>
<dbReference type="AlphaFoldDB" id="A0A437QIV6"/>
<proteinExistence type="predicted"/>
<protein>
    <submittedName>
        <fullName evidence="1">Acetolactate synthase 2 small subunit</fullName>
        <ecNumber evidence="1">2.2.1.6</ecNumber>
    </submittedName>
</protein>
<dbReference type="NCBIfam" id="NF008362">
    <property type="entry name" value="PRK11152.1"/>
    <property type="match status" value="1"/>
</dbReference>
<organism evidence="1 2">
    <name type="scientific">Rheinheimera riviphila</name>
    <dbReference type="NCBI Taxonomy" id="1834037"/>
    <lineage>
        <taxon>Bacteria</taxon>
        <taxon>Pseudomonadati</taxon>
        <taxon>Pseudomonadota</taxon>
        <taxon>Gammaproteobacteria</taxon>
        <taxon>Chromatiales</taxon>
        <taxon>Chromatiaceae</taxon>
        <taxon>Rheinheimera</taxon>
    </lineage>
</organism>
<dbReference type="Proteomes" id="UP000283077">
    <property type="component" value="Unassembled WGS sequence"/>
</dbReference>
<name>A0A437QIV6_9GAMM</name>
<accession>A0A437QIV6</accession>